<feature type="transmembrane region" description="Helical" evidence="1">
    <location>
        <begin position="43"/>
        <end position="59"/>
    </location>
</feature>
<name>A0A381XW48_9ZZZZ</name>
<gene>
    <name evidence="2" type="ORF">METZ01_LOCUS121812</name>
</gene>
<organism evidence="2">
    <name type="scientific">marine metagenome</name>
    <dbReference type="NCBI Taxonomy" id="408172"/>
    <lineage>
        <taxon>unclassified sequences</taxon>
        <taxon>metagenomes</taxon>
        <taxon>ecological metagenomes</taxon>
    </lineage>
</organism>
<dbReference type="EMBL" id="UINC01016587">
    <property type="protein sequence ID" value="SVA68958.1"/>
    <property type="molecule type" value="Genomic_DNA"/>
</dbReference>
<evidence type="ECO:0000313" key="2">
    <source>
        <dbReference type="EMBL" id="SVA68958.1"/>
    </source>
</evidence>
<keyword evidence="1" id="KW-0812">Transmembrane</keyword>
<proteinExistence type="predicted"/>
<feature type="transmembrane region" description="Helical" evidence="1">
    <location>
        <begin position="5"/>
        <end position="23"/>
    </location>
</feature>
<feature type="transmembrane region" description="Helical" evidence="1">
    <location>
        <begin position="71"/>
        <end position="89"/>
    </location>
</feature>
<reference evidence="2" key="1">
    <citation type="submission" date="2018-05" db="EMBL/GenBank/DDBJ databases">
        <authorList>
            <person name="Lanie J.A."/>
            <person name="Ng W.-L."/>
            <person name="Kazmierczak K.M."/>
            <person name="Andrzejewski T.M."/>
            <person name="Davidsen T.M."/>
            <person name="Wayne K.J."/>
            <person name="Tettelin H."/>
            <person name="Glass J.I."/>
            <person name="Rusch D."/>
            <person name="Podicherti R."/>
            <person name="Tsui H.-C.T."/>
            <person name="Winkler M.E."/>
        </authorList>
    </citation>
    <scope>NUCLEOTIDE SEQUENCE</scope>
</reference>
<protein>
    <submittedName>
        <fullName evidence="2">Uncharacterized protein</fullName>
    </submittedName>
</protein>
<dbReference type="AlphaFoldDB" id="A0A381XW48"/>
<evidence type="ECO:0000256" key="1">
    <source>
        <dbReference type="SAM" id="Phobius"/>
    </source>
</evidence>
<feature type="transmembrane region" description="Helical" evidence="1">
    <location>
        <begin position="101"/>
        <end position="119"/>
    </location>
</feature>
<keyword evidence="1" id="KW-0472">Membrane</keyword>
<accession>A0A381XW48</accession>
<keyword evidence="1" id="KW-1133">Transmembrane helix</keyword>
<sequence>MTLSLVCRLQAVMFALFGVFMLVSPDAMMASFNVGGNDMAADLLRGMSLMVLAIAYISWHVPTWAGDNLKTVGMFFAIWHVFYLVLSAYQMSTGSFPSDTANIAGNLGPDVVFAILFFWKSRADA</sequence>